<dbReference type="Proteomes" id="UP000807716">
    <property type="component" value="Unassembled WGS sequence"/>
</dbReference>
<evidence type="ECO:0000313" key="3">
    <source>
        <dbReference type="Proteomes" id="UP000807716"/>
    </source>
</evidence>
<dbReference type="AlphaFoldDB" id="A0A9P6PLJ4"/>
<organism evidence="2 3">
    <name type="scientific">Actinomortierella ambigua</name>
    <dbReference type="NCBI Taxonomy" id="1343610"/>
    <lineage>
        <taxon>Eukaryota</taxon>
        <taxon>Fungi</taxon>
        <taxon>Fungi incertae sedis</taxon>
        <taxon>Mucoromycota</taxon>
        <taxon>Mortierellomycotina</taxon>
        <taxon>Mortierellomycetes</taxon>
        <taxon>Mortierellales</taxon>
        <taxon>Mortierellaceae</taxon>
        <taxon>Actinomortierella</taxon>
    </lineage>
</organism>
<accession>A0A9P6PLJ4</accession>
<name>A0A9P6PLJ4_9FUNG</name>
<feature type="region of interest" description="Disordered" evidence="1">
    <location>
        <begin position="83"/>
        <end position="120"/>
    </location>
</feature>
<evidence type="ECO:0000313" key="2">
    <source>
        <dbReference type="EMBL" id="KAG0247577.1"/>
    </source>
</evidence>
<feature type="compositionally biased region" description="Basic and acidic residues" evidence="1">
    <location>
        <begin position="83"/>
        <end position="106"/>
    </location>
</feature>
<comment type="caution">
    <text evidence="2">The sequence shown here is derived from an EMBL/GenBank/DDBJ whole genome shotgun (WGS) entry which is preliminary data.</text>
</comment>
<evidence type="ECO:0000256" key="1">
    <source>
        <dbReference type="SAM" id="MobiDB-lite"/>
    </source>
</evidence>
<feature type="non-terminal residue" evidence="2">
    <location>
        <position position="120"/>
    </location>
</feature>
<proteinExistence type="predicted"/>
<sequence length="120" mass="13915">MMLGIKYQFPLYPTQAQLLMPRGSGNTDFAHRYLPHHRTINSRHIMHPATQSIVVQAIAPQHSLHMPVSLATTAMRRYLKRSREYDEDAARKARDAISHKRRRVEDMMDTSDDDAEDNTQ</sequence>
<protein>
    <submittedName>
        <fullName evidence="2">Uncharacterized protein</fullName>
    </submittedName>
</protein>
<dbReference type="EMBL" id="JAAAJB010001655">
    <property type="protein sequence ID" value="KAG0247577.1"/>
    <property type="molecule type" value="Genomic_DNA"/>
</dbReference>
<keyword evidence="3" id="KW-1185">Reference proteome</keyword>
<reference evidence="2" key="1">
    <citation type="journal article" date="2020" name="Fungal Divers.">
        <title>Resolving the Mortierellaceae phylogeny through synthesis of multi-gene phylogenetics and phylogenomics.</title>
        <authorList>
            <person name="Vandepol N."/>
            <person name="Liber J."/>
            <person name="Desiro A."/>
            <person name="Na H."/>
            <person name="Kennedy M."/>
            <person name="Barry K."/>
            <person name="Grigoriev I.V."/>
            <person name="Miller A.N."/>
            <person name="O'Donnell K."/>
            <person name="Stajich J.E."/>
            <person name="Bonito G."/>
        </authorList>
    </citation>
    <scope>NUCLEOTIDE SEQUENCE</scope>
    <source>
        <strain evidence="2">BC1065</strain>
    </source>
</reference>
<feature type="compositionally biased region" description="Acidic residues" evidence="1">
    <location>
        <begin position="107"/>
        <end position="120"/>
    </location>
</feature>
<gene>
    <name evidence="2" type="ORF">DFQ27_001855</name>
</gene>